<dbReference type="EMBL" id="VWOX01000001">
    <property type="protein sequence ID" value="KAA5547143.1"/>
    <property type="molecule type" value="Genomic_DNA"/>
</dbReference>
<dbReference type="PANTHER" id="PTHR43066">
    <property type="entry name" value="RHOMBOID-RELATED PROTEIN"/>
    <property type="match status" value="1"/>
</dbReference>
<dbReference type="GO" id="GO:0004252">
    <property type="term" value="F:serine-type endopeptidase activity"/>
    <property type="evidence" value="ECO:0007669"/>
    <property type="project" value="InterPro"/>
</dbReference>
<keyword evidence="2 6" id="KW-0812">Transmembrane</keyword>
<gene>
    <name evidence="8" type="ORF">FYK55_01635</name>
</gene>
<evidence type="ECO:0000256" key="2">
    <source>
        <dbReference type="ARBA" id="ARBA00022692"/>
    </source>
</evidence>
<evidence type="ECO:0000256" key="3">
    <source>
        <dbReference type="ARBA" id="ARBA00022989"/>
    </source>
</evidence>
<protein>
    <submittedName>
        <fullName evidence="8">Rhomboid family intramembrane serine protease</fullName>
    </submittedName>
</protein>
<evidence type="ECO:0000313" key="8">
    <source>
        <dbReference type="EMBL" id="KAA5547143.1"/>
    </source>
</evidence>
<evidence type="ECO:0000259" key="7">
    <source>
        <dbReference type="Pfam" id="PF01694"/>
    </source>
</evidence>
<accession>A0A5M6DI55</accession>
<keyword evidence="3 6" id="KW-1133">Transmembrane helix</keyword>
<evidence type="ECO:0000256" key="1">
    <source>
        <dbReference type="ARBA" id="ARBA00004141"/>
    </source>
</evidence>
<evidence type="ECO:0000256" key="5">
    <source>
        <dbReference type="SAM" id="MobiDB-lite"/>
    </source>
</evidence>
<reference evidence="8 9" key="1">
    <citation type="submission" date="2019-08" db="EMBL/GenBank/DDBJ databases">
        <authorList>
            <person name="Dhanesh K."/>
            <person name="Kumar G."/>
            <person name="Sasikala C."/>
            <person name="Venkata Ramana C."/>
        </authorList>
    </citation>
    <scope>NUCLEOTIDE SEQUENCE [LARGE SCALE GENOMIC DNA]</scope>
    <source>
        <strain evidence="8 9">JC645</strain>
    </source>
</reference>
<feature type="transmembrane region" description="Helical" evidence="6">
    <location>
        <begin position="110"/>
        <end position="127"/>
    </location>
</feature>
<dbReference type="GO" id="GO:0016020">
    <property type="term" value="C:membrane"/>
    <property type="evidence" value="ECO:0007669"/>
    <property type="project" value="UniProtKB-SubCell"/>
</dbReference>
<dbReference type="RefSeq" id="WP_150074252.1">
    <property type="nucleotide sequence ID" value="NZ_VWOX01000001.1"/>
</dbReference>
<evidence type="ECO:0000256" key="4">
    <source>
        <dbReference type="ARBA" id="ARBA00023136"/>
    </source>
</evidence>
<comment type="subcellular location">
    <subcellularLocation>
        <location evidence="1">Membrane</location>
        <topology evidence="1">Multi-pass membrane protein</topology>
    </subcellularLocation>
</comment>
<feature type="transmembrane region" description="Helical" evidence="6">
    <location>
        <begin position="165"/>
        <end position="182"/>
    </location>
</feature>
<dbReference type="Pfam" id="PF01694">
    <property type="entry name" value="Rhomboid"/>
    <property type="match status" value="1"/>
</dbReference>
<sequence>MGIDNRDYVRDSHATSLGGPGFYLPPVCRWLLIVNVVVFFAQILLTQPPESPRIGLPPGVTDVDGEFVGLWMPMVPQVSLVQQWLALDSAKVAKGQVWRLLTYAFCHDRFVPWHIVANMALLIWLGTRLEHFLGSTEFCLFYCAAAIAAAAAFLAFNLWTGRTNPAIGASGAVWGIIVVYAISHPNDSIEMFGMFPFPIRHLALFYLALDMYPVALSLFGYRSLDTGIAHAAHVGGAAFGFLYFKRQWRLAPSWNKVVRYVDAHRRKAKSLSNQESLRNKKSLSNESAAMLKLHRPAERSASTPTSPAVDQDLDRVLQKIQNQGSESLTDDEREVLRHASDRFRTRQSPSG</sequence>
<feature type="transmembrane region" description="Helical" evidence="6">
    <location>
        <begin position="203"/>
        <end position="221"/>
    </location>
</feature>
<keyword evidence="9" id="KW-1185">Reference proteome</keyword>
<feature type="region of interest" description="Disordered" evidence="5">
    <location>
        <begin position="294"/>
        <end position="351"/>
    </location>
</feature>
<feature type="domain" description="Peptidase S54 rhomboid" evidence="7">
    <location>
        <begin position="94"/>
        <end position="243"/>
    </location>
</feature>
<dbReference type="InterPro" id="IPR035952">
    <property type="entry name" value="Rhomboid-like_sf"/>
</dbReference>
<keyword evidence="8" id="KW-0378">Hydrolase</keyword>
<evidence type="ECO:0000256" key="6">
    <source>
        <dbReference type="SAM" id="Phobius"/>
    </source>
</evidence>
<proteinExistence type="predicted"/>
<dbReference type="GO" id="GO:0006508">
    <property type="term" value="P:proteolysis"/>
    <property type="evidence" value="ECO:0007669"/>
    <property type="project" value="UniProtKB-KW"/>
</dbReference>
<dbReference type="Proteomes" id="UP000324479">
    <property type="component" value="Unassembled WGS sequence"/>
</dbReference>
<feature type="transmembrane region" description="Helical" evidence="6">
    <location>
        <begin position="139"/>
        <end position="159"/>
    </location>
</feature>
<organism evidence="8 9">
    <name type="scientific">Roseiconus nitratireducens</name>
    <dbReference type="NCBI Taxonomy" id="2605748"/>
    <lineage>
        <taxon>Bacteria</taxon>
        <taxon>Pseudomonadati</taxon>
        <taxon>Planctomycetota</taxon>
        <taxon>Planctomycetia</taxon>
        <taxon>Pirellulales</taxon>
        <taxon>Pirellulaceae</taxon>
        <taxon>Roseiconus</taxon>
    </lineage>
</organism>
<dbReference type="Gene3D" id="1.20.1540.10">
    <property type="entry name" value="Rhomboid-like"/>
    <property type="match status" value="1"/>
</dbReference>
<keyword evidence="4 6" id="KW-0472">Membrane</keyword>
<evidence type="ECO:0000313" key="9">
    <source>
        <dbReference type="Proteomes" id="UP000324479"/>
    </source>
</evidence>
<keyword evidence="8" id="KW-0645">Protease</keyword>
<dbReference type="AlphaFoldDB" id="A0A5M6DI55"/>
<dbReference type="InterPro" id="IPR022764">
    <property type="entry name" value="Peptidase_S54_rhomboid_dom"/>
</dbReference>
<name>A0A5M6DI55_9BACT</name>
<feature type="compositionally biased region" description="Basic and acidic residues" evidence="5">
    <location>
        <begin position="334"/>
        <end position="344"/>
    </location>
</feature>
<dbReference type="PANTHER" id="PTHR43066:SF11">
    <property type="entry name" value="PEPTIDASE S54 RHOMBOID DOMAIN-CONTAINING PROTEIN"/>
    <property type="match status" value="1"/>
</dbReference>
<comment type="caution">
    <text evidence="8">The sequence shown here is derived from an EMBL/GenBank/DDBJ whole genome shotgun (WGS) entry which is preliminary data.</text>
</comment>
<dbReference type="SUPFAM" id="SSF144091">
    <property type="entry name" value="Rhomboid-like"/>
    <property type="match status" value="1"/>
</dbReference>